<evidence type="ECO:0000313" key="1">
    <source>
        <dbReference type="EMBL" id="CAA9566793.1"/>
    </source>
</evidence>
<gene>
    <name evidence="1" type="ORF">AVDCRST_MAG49-3133</name>
</gene>
<proteinExistence type="predicted"/>
<organism evidence="1">
    <name type="scientific">uncultured Thermomicrobiales bacterium</name>
    <dbReference type="NCBI Taxonomy" id="1645740"/>
    <lineage>
        <taxon>Bacteria</taxon>
        <taxon>Pseudomonadati</taxon>
        <taxon>Thermomicrobiota</taxon>
        <taxon>Thermomicrobia</taxon>
        <taxon>Thermomicrobiales</taxon>
        <taxon>environmental samples</taxon>
    </lineage>
</organism>
<protein>
    <submittedName>
        <fullName evidence="1">Uncharacterized protein</fullName>
    </submittedName>
</protein>
<dbReference type="EMBL" id="CADCWG010000212">
    <property type="protein sequence ID" value="CAA9566793.1"/>
    <property type="molecule type" value="Genomic_DNA"/>
</dbReference>
<accession>A0A6J4V2R1</accession>
<name>A0A6J4V2R1_9BACT</name>
<reference evidence="1" key="1">
    <citation type="submission" date="2020-02" db="EMBL/GenBank/DDBJ databases">
        <authorList>
            <person name="Meier V. D."/>
        </authorList>
    </citation>
    <scope>NUCLEOTIDE SEQUENCE</scope>
    <source>
        <strain evidence="1">AVDCRST_MAG49</strain>
    </source>
</reference>
<sequence>MDVPLEIQIREHLAEYLTGNASLDDLKEWLIGATWEVEKLGEPDAVELTFDTTMELAEHPSERFLETELRDRLRSLLPTPGTP</sequence>
<dbReference type="AlphaFoldDB" id="A0A6J4V2R1"/>